<dbReference type="SUPFAM" id="SSF47459">
    <property type="entry name" value="HLH, helix-loop-helix DNA-binding domain"/>
    <property type="match status" value="1"/>
</dbReference>
<evidence type="ECO:0000256" key="1">
    <source>
        <dbReference type="ARBA" id="ARBA00022604"/>
    </source>
</evidence>
<accession>A0A835DDR4</accession>
<evidence type="ECO:0000256" key="3">
    <source>
        <dbReference type="ARBA" id="ARBA00023163"/>
    </source>
</evidence>
<dbReference type="GO" id="GO:0006355">
    <property type="term" value="P:regulation of DNA-templated transcription"/>
    <property type="evidence" value="ECO:0007669"/>
    <property type="project" value="InterPro"/>
</dbReference>
<dbReference type="Proteomes" id="UP000655225">
    <property type="component" value="Unassembled WGS sequence"/>
</dbReference>
<feature type="coiled-coil region" evidence="4">
    <location>
        <begin position="41"/>
        <end position="68"/>
    </location>
</feature>
<dbReference type="Gene3D" id="4.10.280.10">
    <property type="entry name" value="Helix-loop-helix DNA-binding domain"/>
    <property type="match status" value="1"/>
</dbReference>
<proteinExistence type="predicted"/>
<protein>
    <submittedName>
        <fullName evidence="5">Uncharacterized protein</fullName>
    </submittedName>
</protein>
<evidence type="ECO:0000313" key="5">
    <source>
        <dbReference type="EMBL" id="KAF8399451.1"/>
    </source>
</evidence>
<name>A0A835DDR4_TETSI</name>
<sequence length="86" mass="9729">MSSRGSNDSRITEDEINDFVFKLQALIHRSGTARVSSSKILKETCSYIKRLNREVDNLSERLSELMASIDTSAVEADILRSLLMQH</sequence>
<gene>
    <name evidence="5" type="ORF">HHK36_015316</name>
</gene>
<dbReference type="PANTHER" id="PTHR38546:SF3">
    <property type="entry name" value="DNA BINDING PROTEIN"/>
    <property type="match status" value="1"/>
</dbReference>
<dbReference type="OrthoDB" id="668823at2759"/>
<dbReference type="GO" id="GO:0040008">
    <property type="term" value="P:regulation of growth"/>
    <property type="evidence" value="ECO:0007669"/>
    <property type="project" value="InterPro"/>
</dbReference>
<dbReference type="AlphaFoldDB" id="A0A835DDR4"/>
<keyword evidence="2" id="KW-0805">Transcription regulation</keyword>
<keyword evidence="4" id="KW-0175">Coiled coil</keyword>
<dbReference type="Pfam" id="PF23174">
    <property type="entry name" value="bHLH_ILI"/>
    <property type="match status" value="1"/>
</dbReference>
<dbReference type="GO" id="GO:0046983">
    <property type="term" value="F:protein dimerization activity"/>
    <property type="evidence" value="ECO:0007669"/>
    <property type="project" value="InterPro"/>
</dbReference>
<keyword evidence="6" id="KW-1185">Reference proteome</keyword>
<dbReference type="EMBL" id="JABCRI010000010">
    <property type="protein sequence ID" value="KAF8399451.1"/>
    <property type="molecule type" value="Genomic_DNA"/>
</dbReference>
<evidence type="ECO:0000256" key="2">
    <source>
        <dbReference type="ARBA" id="ARBA00023015"/>
    </source>
</evidence>
<dbReference type="InterPro" id="IPR036638">
    <property type="entry name" value="HLH_DNA-bd_sf"/>
</dbReference>
<keyword evidence="3" id="KW-0804">Transcription</keyword>
<evidence type="ECO:0000256" key="4">
    <source>
        <dbReference type="SAM" id="Coils"/>
    </source>
</evidence>
<dbReference type="InterPro" id="IPR044293">
    <property type="entry name" value="PRE"/>
</dbReference>
<evidence type="ECO:0000313" key="6">
    <source>
        <dbReference type="Proteomes" id="UP000655225"/>
    </source>
</evidence>
<keyword evidence="1" id="KW-0341">Growth regulation</keyword>
<comment type="caution">
    <text evidence="5">The sequence shown here is derived from an EMBL/GenBank/DDBJ whole genome shotgun (WGS) entry which is preliminary data.</text>
</comment>
<reference evidence="5 6" key="1">
    <citation type="submission" date="2020-04" db="EMBL/GenBank/DDBJ databases">
        <title>Plant Genome Project.</title>
        <authorList>
            <person name="Zhang R.-G."/>
        </authorList>
    </citation>
    <scope>NUCLEOTIDE SEQUENCE [LARGE SCALE GENOMIC DNA]</scope>
    <source>
        <strain evidence="5">YNK0</strain>
        <tissue evidence="5">Leaf</tissue>
    </source>
</reference>
<dbReference type="InterPro" id="IPR044172">
    <property type="entry name" value="ILI2-like"/>
</dbReference>
<dbReference type="PANTHER" id="PTHR38546">
    <property type="entry name" value="DNA BINDING PROTEIN"/>
    <property type="match status" value="1"/>
</dbReference>
<organism evidence="5 6">
    <name type="scientific">Tetracentron sinense</name>
    <name type="common">Spur-leaf</name>
    <dbReference type="NCBI Taxonomy" id="13715"/>
    <lineage>
        <taxon>Eukaryota</taxon>
        <taxon>Viridiplantae</taxon>
        <taxon>Streptophyta</taxon>
        <taxon>Embryophyta</taxon>
        <taxon>Tracheophyta</taxon>
        <taxon>Spermatophyta</taxon>
        <taxon>Magnoliopsida</taxon>
        <taxon>Trochodendrales</taxon>
        <taxon>Trochodendraceae</taxon>
        <taxon>Tetracentron</taxon>
    </lineage>
</organism>